<reference evidence="7 8" key="1">
    <citation type="journal article" date="2020" name="Cell Host Microbe">
        <title>Functional and Genomic Variation between Human-Derived Isolates of Lachnospiraceae Reveals Inter- and Intra-Species Diversity.</title>
        <authorList>
            <person name="Sorbara M.T."/>
            <person name="Littmann E.R."/>
            <person name="Fontana E."/>
            <person name="Moody T.U."/>
            <person name="Kohout C.E."/>
            <person name="Gjonbalaj M."/>
            <person name="Eaton V."/>
            <person name="Seok R."/>
            <person name="Leiner I.M."/>
            <person name="Pamer E.G."/>
        </authorList>
    </citation>
    <scope>NUCLEOTIDE SEQUENCE [LARGE SCALE GENOMIC DNA]</scope>
    <source>
        <strain evidence="7 8">MSK.1.17</strain>
    </source>
</reference>
<protein>
    <recommendedName>
        <fullName evidence="2">Anti-sigma-W factor RsiW</fullName>
    </recommendedName>
</protein>
<dbReference type="Pfam" id="PF16107">
    <property type="entry name" value="DUF4825"/>
    <property type="match status" value="1"/>
</dbReference>
<proteinExistence type="inferred from homology"/>
<dbReference type="InterPro" id="IPR041916">
    <property type="entry name" value="Anti_sigma_zinc_sf"/>
</dbReference>
<dbReference type="EMBL" id="JAAITT010000007">
    <property type="protein sequence ID" value="NSJ48449.1"/>
    <property type="molecule type" value="Genomic_DNA"/>
</dbReference>
<reference evidence="7" key="2">
    <citation type="submission" date="2020-02" db="EMBL/GenBank/DDBJ databases">
        <authorList>
            <person name="Littmann E."/>
            <person name="Sorbara M."/>
        </authorList>
    </citation>
    <scope>NUCLEOTIDE SEQUENCE</scope>
    <source>
        <strain evidence="7">MSK.1.17</strain>
    </source>
</reference>
<dbReference type="Gene3D" id="1.10.10.1320">
    <property type="entry name" value="Anti-sigma factor, zinc-finger domain"/>
    <property type="match status" value="1"/>
</dbReference>
<evidence type="ECO:0000313" key="6">
    <source>
        <dbReference type="EMBL" id="MCG4743897.1"/>
    </source>
</evidence>
<evidence type="ECO:0000256" key="2">
    <source>
        <dbReference type="ARBA" id="ARBA00024438"/>
    </source>
</evidence>
<dbReference type="AlphaFoldDB" id="A0AAW5BPE8"/>
<dbReference type="Proteomes" id="UP001299608">
    <property type="component" value="Unassembled WGS sequence"/>
</dbReference>
<dbReference type="GeneID" id="97204133"/>
<sequence>MSRKIPCDIIKDLMPLYVEGLTSEETGREIEAHLEGCGECRDLYKRMKQEVEGGKDAGGSAKAGEIDYLKKVKRRNLRNVVLGACAVFLAMVLALSIKLFMIGYPSDSYMITYTDINDGQVRVGGTFYDSASVFSRYKIVRKADGTEEMVIYACLPSPWNRSGTFNLEVGLPPEGTRLDIRGMTVKSNGEVVSRQANELYKAKNPYIGDASANGRLAGLVGISRSLGNFKNELQTSKEPYGWTLEFEDSTSNSAVFEERMKGYACMLIALTGNLGEVEWNYTVELEEGPVQRSGRMTEAECSEYVGAPVKSFADSPEGVQALLDLLEISGR</sequence>
<dbReference type="Pfam" id="PF13490">
    <property type="entry name" value="zf-HC2"/>
    <property type="match status" value="1"/>
</dbReference>
<keyword evidence="8" id="KW-1185">Reference proteome</keyword>
<evidence type="ECO:0000256" key="1">
    <source>
        <dbReference type="ARBA" id="ARBA00024353"/>
    </source>
</evidence>
<keyword evidence="3" id="KW-0472">Membrane</keyword>
<dbReference type="EMBL" id="JAKNGE010000001">
    <property type="protein sequence ID" value="MCG4743897.1"/>
    <property type="molecule type" value="Genomic_DNA"/>
</dbReference>
<evidence type="ECO:0000259" key="4">
    <source>
        <dbReference type="Pfam" id="PF13490"/>
    </source>
</evidence>
<keyword evidence="3" id="KW-1133">Transmembrane helix</keyword>
<evidence type="ECO:0000259" key="5">
    <source>
        <dbReference type="Pfam" id="PF16107"/>
    </source>
</evidence>
<gene>
    <name evidence="7" type="ORF">G5B36_07015</name>
    <name evidence="6" type="ORF">L0N08_00555</name>
</gene>
<comment type="similarity">
    <text evidence="1">Belongs to the zinc-associated anti-sigma factor (ZAS) superfamily. Anti-sigma-W factor family.</text>
</comment>
<feature type="domain" description="DUF4825" evidence="5">
    <location>
        <begin position="199"/>
        <end position="281"/>
    </location>
</feature>
<feature type="transmembrane region" description="Helical" evidence="3">
    <location>
        <begin position="80"/>
        <end position="104"/>
    </location>
</feature>
<dbReference type="RefSeq" id="WP_117556824.1">
    <property type="nucleotide sequence ID" value="NZ_BAABZL010000001.1"/>
</dbReference>
<keyword evidence="3" id="KW-0812">Transmembrane</keyword>
<evidence type="ECO:0000313" key="7">
    <source>
        <dbReference type="EMBL" id="NSJ48449.1"/>
    </source>
</evidence>
<organism evidence="6 9">
    <name type="scientific">Enterocloster aldenensis</name>
    <dbReference type="NCBI Taxonomy" id="358742"/>
    <lineage>
        <taxon>Bacteria</taxon>
        <taxon>Bacillati</taxon>
        <taxon>Bacillota</taxon>
        <taxon>Clostridia</taxon>
        <taxon>Lachnospirales</taxon>
        <taxon>Lachnospiraceae</taxon>
        <taxon>Enterocloster</taxon>
    </lineage>
</organism>
<dbReference type="Proteomes" id="UP000669239">
    <property type="component" value="Unassembled WGS sequence"/>
</dbReference>
<name>A0AAW5BPE8_9FIRM</name>
<accession>A0AAW5BPE8</accession>
<comment type="caution">
    <text evidence="6">The sequence shown here is derived from an EMBL/GenBank/DDBJ whole genome shotgun (WGS) entry which is preliminary data.</text>
</comment>
<dbReference type="InterPro" id="IPR027383">
    <property type="entry name" value="Znf_put"/>
</dbReference>
<dbReference type="InterPro" id="IPR032250">
    <property type="entry name" value="DUF4825"/>
</dbReference>
<evidence type="ECO:0000313" key="9">
    <source>
        <dbReference type="Proteomes" id="UP001299608"/>
    </source>
</evidence>
<evidence type="ECO:0000313" key="8">
    <source>
        <dbReference type="Proteomes" id="UP000669239"/>
    </source>
</evidence>
<evidence type="ECO:0000256" key="3">
    <source>
        <dbReference type="SAM" id="Phobius"/>
    </source>
</evidence>
<reference evidence="6" key="3">
    <citation type="submission" date="2022-01" db="EMBL/GenBank/DDBJ databases">
        <title>Collection of gut derived symbiotic bacterial strains cultured from healthy donors.</title>
        <authorList>
            <person name="Lin H."/>
            <person name="Kohout C."/>
            <person name="Waligurski E."/>
            <person name="Pamer E.G."/>
        </authorList>
    </citation>
    <scope>NUCLEOTIDE SEQUENCE</scope>
    <source>
        <strain evidence="6">DFI.6.55</strain>
    </source>
</reference>
<feature type="domain" description="Putative zinc-finger" evidence="4">
    <location>
        <begin position="7"/>
        <end position="41"/>
    </location>
</feature>